<sequence length="208" mass="23118">AHLDYPVAGRASLQQCWGGRGGGIEVVASYPGIGSYPAFGPTSRRRRPSERLQRTGACVGTCGHLAELVPFRVGPSPKKINDFRLQRRAYQKQDPGYVRRAKRKQNPGGRLSASFSNENPPNTVPYHIERCLVPLLRAYWFKRLPSSVQPPRSDARWALWVTGRWPNLLLEQRETTRVVEADQLTPRAGLSSRGALASHSPPAVDAAW</sequence>
<gene>
    <name evidence="2" type="ORF">BN1723_017677</name>
</gene>
<feature type="region of interest" description="Disordered" evidence="1">
    <location>
        <begin position="189"/>
        <end position="208"/>
    </location>
</feature>
<evidence type="ECO:0000313" key="3">
    <source>
        <dbReference type="Proteomes" id="UP000045706"/>
    </source>
</evidence>
<reference evidence="3" key="1">
    <citation type="submission" date="2015-05" db="EMBL/GenBank/DDBJ databases">
        <authorList>
            <person name="Fogelqvist Johan"/>
        </authorList>
    </citation>
    <scope>NUCLEOTIDE SEQUENCE [LARGE SCALE GENOMIC DNA]</scope>
</reference>
<name>A0A0G4L953_VERLO</name>
<protein>
    <submittedName>
        <fullName evidence="2">Uncharacterized protein</fullName>
    </submittedName>
</protein>
<accession>A0A0G4L953</accession>
<feature type="region of interest" description="Disordered" evidence="1">
    <location>
        <begin position="98"/>
        <end position="118"/>
    </location>
</feature>
<evidence type="ECO:0000313" key="2">
    <source>
        <dbReference type="EMBL" id="CRK18553.1"/>
    </source>
</evidence>
<dbReference type="Proteomes" id="UP000045706">
    <property type="component" value="Unassembled WGS sequence"/>
</dbReference>
<dbReference type="EMBL" id="CVQI01009080">
    <property type="protein sequence ID" value="CRK18553.1"/>
    <property type="molecule type" value="Genomic_DNA"/>
</dbReference>
<organism evidence="2 3">
    <name type="scientific">Verticillium longisporum</name>
    <name type="common">Verticillium dahliae var. longisporum</name>
    <dbReference type="NCBI Taxonomy" id="100787"/>
    <lineage>
        <taxon>Eukaryota</taxon>
        <taxon>Fungi</taxon>
        <taxon>Dikarya</taxon>
        <taxon>Ascomycota</taxon>
        <taxon>Pezizomycotina</taxon>
        <taxon>Sordariomycetes</taxon>
        <taxon>Hypocreomycetidae</taxon>
        <taxon>Glomerellales</taxon>
        <taxon>Plectosphaerellaceae</taxon>
        <taxon>Verticillium</taxon>
    </lineage>
</organism>
<evidence type="ECO:0000256" key="1">
    <source>
        <dbReference type="SAM" id="MobiDB-lite"/>
    </source>
</evidence>
<dbReference type="AlphaFoldDB" id="A0A0G4L953"/>
<feature type="non-terminal residue" evidence="2">
    <location>
        <position position="1"/>
    </location>
</feature>
<proteinExistence type="predicted"/>